<feature type="repeat" description="PPR" evidence="5">
    <location>
        <begin position="143"/>
        <end position="177"/>
    </location>
</feature>
<comment type="caution">
    <text evidence="6">The sequence shown here is derived from an EMBL/GenBank/DDBJ whole genome shotgun (WGS) entry which is preliminary data.</text>
</comment>
<evidence type="ECO:0000313" key="7">
    <source>
        <dbReference type="Proteomes" id="UP000436088"/>
    </source>
</evidence>
<dbReference type="PANTHER" id="PTHR47447:SF17">
    <property type="entry name" value="OS12G0638900 PROTEIN"/>
    <property type="match status" value="1"/>
</dbReference>
<evidence type="ECO:0000256" key="1">
    <source>
        <dbReference type="ARBA" id="ARBA00007626"/>
    </source>
</evidence>
<dbReference type="Proteomes" id="UP000436088">
    <property type="component" value="Unassembled WGS sequence"/>
</dbReference>
<dbReference type="PROSITE" id="PS51375">
    <property type="entry name" value="PPR"/>
    <property type="match status" value="3"/>
</dbReference>
<dbReference type="GO" id="GO:0005975">
    <property type="term" value="P:carbohydrate metabolic process"/>
    <property type="evidence" value="ECO:0007669"/>
    <property type="project" value="InterPro"/>
</dbReference>
<dbReference type="Gene3D" id="1.25.40.10">
    <property type="entry name" value="Tetratricopeptide repeat domain"/>
    <property type="match status" value="2"/>
</dbReference>
<evidence type="ECO:0000313" key="6">
    <source>
        <dbReference type="EMBL" id="KAE8726907.1"/>
    </source>
</evidence>
<evidence type="ECO:0000256" key="5">
    <source>
        <dbReference type="PROSITE-ProRule" id="PRU00708"/>
    </source>
</evidence>
<name>A0A6A3CDX9_HIBSY</name>
<dbReference type="PROSITE" id="PS00659">
    <property type="entry name" value="GLYCOSYL_HYDROL_F5"/>
    <property type="match status" value="1"/>
</dbReference>
<protein>
    <recommendedName>
        <fullName evidence="8">Pentatricopeptide repeat-containing protein</fullName>
    </recommendedName>
</protein>
<dbReference type="GO" id="GO:0004553">
    <property type="term" value="F:hydrolase activity, hydrolyzing O-glycosyl compounds"/>
    <property type="evidence" value="ECO:0007669"/>
    <property type="project" value="InterPro"/>
</dbReference>
<reference evidence="6" key="1">
    <citation type="submission" date="2019-09" db="EMBL/GenBank/DDBJ databases">
        <title>Draft genome information of white flower Hibiscus syriacus.</title>
        <authorList>
            <person name="Kim Y.-M."/>
        </authorList>
    </citation>
    <scope>NUCLEOTIDE SEQUENCE [LARGE SCALE GENOMIC DNA]</scope>
    <source>
        <strain evidence="6">YM2019G1</strain>
    </source>
</reference>
<dbReference type="AlphaFoldDB" id="A0A6A3CDX9"/>
<dbReference type="PANTHER" id="PTHR47447">
    <property type="entry name" value="OS03G0856100 PROTEIN"/>
    <property type="match status" value="1"/>
</dbReference>
<keyword evidence="4" id="KW-0326">Glycosidase</keyword>
<proteinExistence type="inferred from homology"/>
<gene>
    <name evidence="6" type="ORF">F3Y22_tig00005939pilonHSYRG00009</name>
</gene>
<organism evidence="6 7">
    <name type="scientific">Hibiscus syriacus</name>
    <name type="common">Rose of Sharon</name>
    <dbReference type="NCBI Taxonomy" id="106335"/>
    <lineage>
        <taxon>Eukaryota</taxon>
        <taxon>Viridiplantae</taxon>
        <taxon>Streptophyta</taxon>
        <taxon>Embryophyta</taxon>
        <taxon>Tracheophyta</taxon>
        <taxon>Spermatophyta</taxon>
        <taxon>Magnoliopsida</taxon>
        <taxon>eudicotyledons</taxon>
        <taxon>Gunneridae</taxon>
        <taxon>Pentapetalae</taxon>
        <taxon>rosids</taxon>
        <taxon>malvids</taxon>
        <taxon>Malvales</taxon>
        <taxon>Malvaceae</taxon>
        <taxon>Malvoideae</taxon>
        <taxon>Hibiscus</taxon>
    </lineage>
</organism>
<evidence type="ECO:0000256" key="2">
    <source>
        <dbReference type="ARBA" id="ARBA00022737"/>
    </source>
</evidence>
<dbReference type="EMBL" id="VEPZ02000322">
    <property type="protein sequence ID" value="KAE8726907.1"/>
    <property type="molecule type" value="Genomic_DNA"/>
</dbReference>
<evidence type="ECO:0008006" key="8">
    <source>
        <dbReference type="Google" id="ProtNLM"/>
    </source>
</evidence>
<comment type="similarity">
    <text evidence="1">Belongs to the PPR family. P subfamily.</text>
</comment>
<keyword evidence="2" id="KW-0677">Repeat</keyword>
<accession>A0A6A3CDX9</accession>
<feature type="repeat" description="PPR" evidence="5">
    <location>
        <begin position="106"/>
        <end position="142"/>
    </location>
</feature>
<evidence type="ECO:0000256" key="4">
    <source>
        <dbReference type="ARBA" id="ARBA00023295"/>
    </source>
</evidence>
<dbReference type="InterPro" id="IPR011990">
    <property type="entry name" value="TPR-like_helical_dom_sf"/>
</dbReference>
<dbReference type="NCBIfam" id="TIGR00756">
    <property type="entry name" value="PPR"/>
    <property type="match status" value="2"/>
</dbReference>
<dbReference type="Pfam" id="PF13041">
    <property type="entry name" value="PPR_2"/>
    <property type="match status" value="2"/>
</dbReference>
<keyword evidence="3" id="KW-0378">Hydrolase</keyword>
<dbReference type="InterPro" id="IPR002885">
    <property type="entry name" value="PPR_rpt"/>
</dbReference>
<dbReference type="InterPro" id="IPR018087">
    <property type="entry name" value="Glyco_hydro_5_CS"/>
</dbReference>
<sequence>MTPTDFFFLVKYVGQENWQRALEVYEWLNLKQWYSPNARMLATILAVLGRANQEILAVEIFTRAEPAVGNTFQVYNAMMGVYARSGRFQKVQELLNLMRERWCEPDLVSFNTLINARLKAGAMLPDLAIELLNEVRSSGLRPDIITYNTLFSACSRESNLEEAMKVFDDMDSCNCQPDLWTYNAMICVWEM</sequence>
<keyword evidence="7" id="KW-1185">Reference proteome</keyword>
<feature type="repeat" description="PPR" evidence="5">
    <location>
        <begin position="71"/>
        <end position="105"/>
    </location>
</feature>
<evidence type="ECO:0000256" key="3">
    <source>
        <dbReference type="ARBA" id="ARBA00022801"/>
    </source>
</evidence>